<gene>
    <name evidence="1" type="ORF">METZ01_LOCUS432259</name>
</gene>
<dbReference type="EMBL" id="UINC01173680">
    <property type="protein sequence ID" value="SVD79405.1"/>
    <property type="molecule type" value="Genomic_DNA"/>
</dbReference>
<dbReference type="SUPFAM" id="SSF81901">
    <property type="entry name" value="HCP-like"/>
    <property type="match status" value="1"/>
</dbReference>
<evidence type="ECO:0008006" key="2">
    <source>
        <dbReference type="Google" id="ProtNLM"/>
    </source>
</evidence>
<dbReference type="Gene3D" id="1.25.40.10">
    <property type="entry name" value="Tetratricopeptide repeat domain"/>
    <property type="match status" value="1"/>
</dbReference>
<feature type="non-terminal residue" evidence="1">
    <location>
        <position position="109"/>
    </location>
</feature>
<evidence type="ECO:0000313" key="1">
    <source>
        <dbReference type="EMBL" id="SVD79405.1"/>
    </source>
</evidence>
<dbReference type="InterPro" id="IPR011990">
    <property type="entry name" value="TPR-like_helical_dom_sf"/>
</dbReference>
<reference evidence="1" key="1">
    <citation type="submission" date="2018-05" db="EMBL/GenBank/DDBJ databases">
        <authorList>
            <person name="Lanie J.A."/>
            <person name="Ng W.-L."/>
            <person name="Kazmierczak K.M."/>
            <person name="Andrzejewski T.M."/>
            <person name="Davidsen T.M."/>
            <person name="Wayne K.J."/>
            <person name="Tettelin H."/>
            <person name="Glass J.I."/>
            <person name="Rusch D."/>
            <person name="Podicherti R."/>
            <person name="Tsui H.-C.T."/>
            <person name="Winkler M.E."/>
        </authorList>
    </citation>
    <scope>NUCLEOTIDE SEQUENCE</scope>
</reference>
<organism evidence="1">
    <name type="scientific">marine metagenome</name>
    <dbReference type="NCBI Taxonomy" id="408172"/>
    <lineage>
        <taxon>unclassified sequences</taxon>
        <taxon>metagenomes</taxon>
        <taxon>ecological metagenomes</taxon>
    </lineage>
</organism>
<name>A0A382Y9A8_9ZZZZ</name>
<proteinExistence type="predicted"/>
<accession>A0A382Y9A8</accession>
<sequence>MLKFIRTFHSRASSKNSLLILCSRTVVLVYFAFRRRTIKIFMHQLSVVIPLLFFPNVSVKADFDGAWTAYENGKYNIAVREFLRCAERGNDKCQLYLGDIYRYGHGTVV</sequence>
<dbReference type="AlphaFoldDB" id="A0A382Y9A8"/>
<protein>
    <recommendedName>
        <fullName evidence="2">Sel1 repeat family protein</fullName>
    </recommendedName>
</protein>